<evidence type="ECO:0000259" key="9">
    <source>
        <dbReference type="Pfam" id="PF01656"/>
    </source>
</evidence>
<proteinExistence type="inferred from homology"/>
<dbReference type="PANTHER" id="PTHR43873">
    <property type="entry name" value="COBYRINATE A,C-DIAMIDE SYNTHASE"/>
    <property type="match status" value="1"/>
</dbReference>
<evidence type="ECO:0000256" key="7">
    <source>
        <dbReference type="ARBA" id="ARBA00022962"/>
    </source>
</evidence>
<dbReference type="HAMAP" id="MF_00027">
    <property type="entry name" value="CobB_CbiA"/>
    <property type="match status" value="1"/>
</dbReference>
<dbReference type="PANTHER" id="PTHR43873:SF1">
    <property type="entry name" value="COBYRINATE A,C-DIAMIDE SYNTHASE"/>
    <property type="match status" value="1"/>
</dbReference>
<dbReference type="NCBIfam" id="TIGR00379">
    <property type="entry name" value="cobB"/>
    <property type="match status" value="1"/>
</dbReference>
<dbReference type="GO" id="GO:0042242">
    <property type="term" value="F:cobyrinic acid a,c-diamide synthase activity"/>
    <property type="evidence" value="ECO:0007669"/>
    <property type="project" value="UniProtKB-UniRule"/>
</dbReference>
<feature type="site" description="Increases nucleophilicity of active site Cys" evidence="8">
    <location>
        <position position="440"/>
    </location>
</feature>
<dbReference type="RefSeq" id="WP_234985090.1">
    <property type="nucleotide sequence ID" value="NZ_FUYA01000008.1"/>
</dbReference>
<dbReference type="Proteomes" id="UP000189733">
    <property type="component" value="Unassembled WGS sequence"/>
</dbReference>
<feature type="domain" description="CobB/CobQ-like glutamine amidotransferase" evidence="10">
    <location>
        <begin position="253"/>
        <end position="446"/>
    </location>
</feature>
<dbReference type="InterPro" id="IPR027417">
    <property type="entry name" value="P-loop_NTPase"/>
</dbReference>
<dbReference type="SUPFAM" id="SSF52317">
    <property type="entry name" value="Class I glutamine amidotransferase-like"/>
    <property type="match status" value="1"/>
</dbReference>
<dbReference type="GO" id="GO:0005524">
    <property type="term" value="F:ATP binding"/>
    <property type="evidence" value="ECO:0007669"/>
    <property type="project" value="UniProtKB-UniRule"/>
</dbReference>
<dbReference type="InterPro" id="IPR004484">
    <property type="entry name" value="CbiA/CobB_synth"/>
</dbReference>
<dbReference type="InterPro" id="IPR011698">
    <property type="entry name" value="GATase_3"/>
</dbReference>
<dbReference type="InterPro" id="IPR002586">
    <property type="entry name" value="CobQ/CobB/MinD/ParA_Nub-bd_dom"/>
</dbReference>
<dbReference type="Pfam" id="PF07685">
    <property type="entry name" value="GATase_3"/>
    <property type="match status" value="1"/>
</dbReference>
<comment type="function">
    <text evidence="8">Catalyzes the ATP-dependent amidation of the two carboxylate groups at positions a and c of cobyrinate, using either L-glutamine or ammonia as the nitrogen source.</text>
</comment>
<evidence type="ECO:0000256" key="4">
    <source>
        <dbReference type="ARBA" id="ARBA00022741"/>
    </source>
</evidence>
<name>A0A1T4WJ91_9BACT</name>
<keyword evidence="2 8" id="KW-0169">Cobalamin biosynthesis</keyword>
<comment type="similarity">
    <text evidence="8">Belongs to the CobB/CbiA family.</text>
</comment>
<evidence type="ECO:0000313" key="12">
    <source>
        <dbReference type="Proteomes" id="UP000189733"/>
    </source>
</evidence>
<comment type="cofactor">
    <cofactor evidence="1 8">
        <name>Mg(2+)</name>
        <dbReference type="ChEBI" id="CHEBI:18420"/>
    </cofactor>
</comment>
<organism evidence="11 12">
    <name type="scientific">Desulfobaculum bizertense DSM 18034</name>
    <dbReference type="NCBI Taxonomy" id="1121442"/>
    <lineage>
        <taxon>Bacteria</taxon>
        <taxon>Pseudomonadati</taxon>
        <taxon>Thermodesulfobacteriota</taxon>
        <taxon>Desulfovibrionia</taxon>
        <taxon>Desulfovibrionales</taxon>
        <taxon>Desulfovibrionaceae</taxon>
        <taxon>Desulfobaculum</taxon>
    </lineage>
</organism>
<dbReference type="EC" id="6.3.5.11" evidence="8"/>
<keyword evidence="5 8" id="KW-0067">ATP-binding</keyword>
<feature type="domain" description="CobQ/CobB/MinD/ParA nucleotide binding" evidence="9">
    <location>
        <begin position="9"/>
        <end position="183"/>
    </location>
</feature>
<reference evidence="11 12" key="1">
    <citation type="submission" date="2017-02" db="EMBL/GenBank/DDBJ databases">
        <authorList>
            <person name="Peterson S.W."/>
        </authorList>
    </citation>
    <scope>NUCLEOTIDE SEQUENCE [LARGE SCALE GENOMIC DNA]</scope>
    <source>
        <strain evidence="11 12">DSM 18034</strain>
    </source>
</reference>
<sequence>MKRFVTPRLVVTGLSGGAGKTINSLGLARAWAEEGKRVAPFKKGPDYIDARWLGLAAGTPAYNLDPFFVSDDQLRSLFWDRAHAHDVALIEGNRGLFDGMDLEGSCSTAAVATALDAPVLLSLDCTKMTRTAAAVVSGIASFDSQLRLGGVILNRTAGDRHRSILRQTIEHYTDVPVLGALPKISPDPIPERHMGLISNSEYDGQEQILSRLAQIMRDHTDIDRIWNMACAAPAPSLAISPLWDAPCPEPEVTIGVVRDAAFWFYYEENLEALRRAGARIVELSLLDDAPWPQLDGLYLGGGFPETFAEALSRQETVKERVRALARSGLPIYAECGGFMYLTRSVVYNGTRYDMAGVLDMETVFTSHPKGLGYVEARVEKDNPFHPVGTVLRGHEFHYSHCVVDDETRVPGMALNVERGKGTLNGRDGFVQGNVFAGYTHIHALAAPWWAPNFVEAARRYAAQDGAR</sequence>
<keyword evidence="6 8" id="KW-0460">Magnesium</keyword>
<keyword evidence="4 8" id="KW-0547">Nucleotide-binding</keyword>
<evidence type="ECO:0000313" key="11">
    <source>
        <dbReference type="EMBL" id="SKA77257.1"/>
    </source>
</evidence>
<feature type="active site" description="Nucleophile" evidence="8">
    <location>
        <position position="335"/>
    </location>
</feature>
<evidence type="ECO:0000256" key="5">
    <source>
        <dbReference type="ARBA" id="ARBA00022840"/>
    </source>
</evidence>
<evidence type="ECO:0000256" key="3">
    <source>
        <dbReference type="ARBA" id="ARBA00022598"/>
    </source>
</evidence>
<dbReference type="UniPathway" id="UPA00148">
    <property type="reaction ID" value="UER00231"/>
</dbReference>
<evidence type="ECO:0000256" key="8">
    <source>
        <dbReference type="HAMAP-Rule" id="MF_00027"/>
    </source>
</evidence>
<keyword evidence="12" id="KW-1185">Reference proteome</keyword>
<dbReference type="STRING" id="1121442.SAMN02745702_02320"/>
<gene>
    <name evidence="8" type="primary">cbiA</name>
    <name evidence="11" type="ORF">SAMN02745702_02320</name>
</gene>
<dbReference type="CDD" id="cd05388">
    <property type="entry name" value="CobB_N"/>
    <property type="match status" value="1"/>
</dbReference>
<dbReference type="EMBL" id="FUYA01000008">
    <property type="protein sequence ID" value="SKA77257.1"/>
    <property type="molecule type" value="Genomic_DNA"/>
</dbReference>
<dbReference type="InterPro" id="IPR029062">
    <property type="entry name" value="Class_I_gatase-like"/>
</dbReference>
<evidence type="ECO:0000256" key="2">
    <source>
        <dbReference type="ARBA" id="ARBA00022573"/>
    </source>
</evidence>
<comment type="catalytic activity">
    <reaction evidence="8">
        <text>cob(II)yrinate + 2 L-glutamine + 2 ATP + 2 H2O = cob(II)yrinate a,c diamide + 2 L-glutamate + 2 ADP + 2 phosphate + 2 H(+)</text>
        <dbReference type="Rhea" id="RHEA:26289"/>
        <dbReference type="ChEBI" id="CHEBI:15377"/>
        <dbReference type="ChEBI" id="CHEBI:15378"/>
        <dbReference type="ChEBI" id="CHEBI:29985"/>
        <dbReference type="ChEBI" id="CHEBI:30616"/>
        <dbReference type="ChEBI" id="CHEBI:43474"/>
        <dbReference type="ChEBI" id="CHEBI:58359"/>
        <dbReference type="ChEBI" id="CHEBI:58537"/>
        <dbReference type="ChEBI" id="CHEBI:58894"/>
        <dbReference type="ChEBI" id="CHEBI:456216"/>
        <dbReference type="EC" id="6.3.5.11"/>
    </reaction>
</comment>
<comment type="pathway">
    <text evidence="8">Cofactor biosynthesis; adenosylcobalamin biosynthesis; cob(II)yrinate a,c-diamide from sirohydrochlorin (anaerobic route): step 10/10.</text>
</comment>
<keyword evidence="7 8" id="KW-0315">Glutamine amidotransferase</keyword>
<dbReference type="NCBIfam" id="NF002204">
    <property type="entry name" value="PRK01077.1"/>
    <property type="match status" value="1"/>
</dbReference>
<evidence type="ECO:0000256" key="6">
    <source>
        <dbReference type="ARBA" id="ARBA00022842"/>
    </source>
</evidence>
<dbReference type="GO" id="GO:0009236">
    <property type="term" value="P:cobalamin biosynthetic process"/>
    <property type="evidence" value="ECO:0007669"/>
    <property type="project" value="UniProtKB-UniRule"/>
</dbReference>
<accession>A0A1T4WJ91</accession>
<evidence type="ECO:0000259" key="10">
    <source>
        <dbReference type="Pfam" id="PF07685"/>
    </source>
</evidence>
<dbReference type="Gene3D" id="3.40.50.880">
    <property type="match status" value="1"/>
</dbReference>
<dbReference type="AlphaFoldDB" id="A0A1T4WJ91"/>
<dbReference type="Pfam" id="PF01656">
    <property type="entry name" value="CbiA"/>
    <property type="match status" value="1"/>
</dbReference>
<evidence type="ECO:0000256" key="1">
    <source>
        <dbReference type="ARBA" id="ARBA00001946"/>
    </source>
</evidence>
<dbReference type="CDD" id="cd03130">
    <property type="entry name" value="GATase1_CobB"/>
    <property type="match status" value="1"/>
</dbReference>
<dbReference type="SUPFAM" id="SSF52540">
    <property type="entry name" value="P-loop containing nucleoside triphosphate hydrolases"/>
    <property type="match status" value="1"/>
</dbReference>
<dbReference type="PROSITE" id="PS51274">
    <property type="entry name" value="GATASE_COBBQ"/>
    <property type="match status" value="1"/>
</dbReference>
<protein>
    <recommendedName>
        <fullName evidence="8">Cobyrinate a,c-diamide synthase</fullName>
        <ecNumber evidence="8">6.3.5.11</ecNumber>
    </recommendedName>
    <alternativeName>
        <fullName evidence="8">Cobyrinic acid a,c-diamide synthetase</fullName>
    </alternativeName>
</protein>
<comment type="miscellaneous">
    <text evidence="8">The a and c carboxylates of cobyrinate are activated for nucleophilic attack via formation of a phosphorylated intermediate by ATP. CbiA catalyzes first the amidation of the c-carboxylate, and then that of the a-carboxylate.</text>
</comment>
<dbReference type="Gene3D" id="3.40.50.300">
    <property type="entry name" value="P-loop containing nucleotide triphosphate hydrolases"/>
    <property type="match status" value="2"/>
</dbReference>
<keyword evidence="3 8" id="KW-0436">Ligase</keyword>
<comment type="domain">
    <text evidence="8">Comprises of two domains. The C-terminal domain contains the binding site for glutamine and catalyzes the hydrolysis of this substrate to glutamate and ammonia. The N-terminal domain is anticipated to bind ATP and cobyrinate and catalyzes the ultimate synthesis of the diamide product. The ammonia produced via the glutaminase domain is probably translocated to the adjacent domain via a molecular tunnel, where it reacts with an activated intermediate.</text>
</comment>